<protein>
    <recommendedName>
        <fullName evidence="6">Transmembrane protein</fullName>
    </recommendedName>
</protein>
<keyword evidence="2" id="KW-0732">Signal</keyword>
<feature type="chain" id="PRO_5008771626" description="Transmembrane protein" evidence="2">
    <location>
        <begin position="25"/>
        <end position="228"/>
    </location>
</feature>
<reference evidence="4" key="3">
    <citation type="submission" date="2015-06" db="UniProtKB">
        <authorList>
            <consortium name="EnsemblProtists"/>
        </authorList>
    </citation>
    <scope>IDENTIFICATION</scope>
</reference>
<evidence type="ECO:0000313" key="5">
    <source>
        <dbReference type="Proteomes" id="UP000011087"/>
    </source>
</evidence>
<evidence type="ECO:0000313" key="4">
    <source>
        <dbReference type="EnsemblProtists" id="EKX50338"/>
    </source>
</evidence>
<accession>L1JQI3</accession>
<sequence length="228" mass="24645">MLRCSILWFSALVVVVFLASDCSCSLDRSFLHLAPRDPSPMTLQRSSYRARHLRGGSDAADPATGALSVDDTPKGGQLAAEQKDGGEVASFTAQELEEAPTTEAPTPSGLEREPEQRQEDQVPAVEPVKPMEETRQDNRPPADPVAPPHPRPEPQVKQASVSSALSQEQGGLGVPRWRVGLASLQARAVPIMLSFSLGMAVAYGVAKFGWQQEDDLDQMLTEFLSVKL</sequence>
<feature type="compositionally biased region" description="Basic and acidic residues" evidence="1">
    <location>
        <begin position="110"/>
        <end position="120"/>
    </location>
</feature>
<keyword evidence="5" id="KW-1185">Reference proteome</keyword>
<dbReference type="RefSeq" id="XP_005837318.1">
    <property type="nucleotide sequence ID" value="XM_005837261.1"/>
</dbReference>
<proteinExistence type="predicted"/>
<dbReference type="HOGENOM" id="CLU_1216730_0_0_1"/>
<dbReference type="EMBL" id="JH992979">
    <property type="protein sequence ID" value="EKX50338.1"/>
    <property type="molecule type" value="Genomic_DNA"/>
</dbReference>
<evidence type="ECO:0000256" key="2">
    <source>
        <dbReference type="SAM" id="SignalP"/>
    </source>
</evidence>
<evidence type="ECO:0008006" key="6">
    <source>
        <dbReference type="Google" id="ProtNLM"/>
    </source>
</evidence>
<evidence type="ECO:0000256" key="1">
    <source>
        <dbReference type="SAM" id="MobiDB-lite"/>
    </source>
</evidence>
<evidence type="ECO:0000313" key="3">
    <source>
        <dbReference type="EMBL" id="EKX50338.1"/>
    </source>
</evidence>
<feature type="region of interest" description="Disordered" evidence="1">
    <location>
        <begin position="35"/>
        <end position="169"/>
    </location>
</feature>
<feature type="signal peptide" evidence="2">
    <location>
        <begin position="1"/>
        <end position="24"/>
    </location>
</feature>
<dbReference type="KEGG" id="gtt:GUITHDRAFT_104147"/>
<reference evidence="3 5" key="1">
    <citation type="journal article" date="2012" name="Nature">
        <title>Algal genomes reveal evolutionary mosaicism and the fate of nucleomorphs.</title>
        <authorList>
            <consortium name="DOE Joint Genome Institute"/>
            <person name="Curtis B.A."/>
            <person name="Tanifuji G."/>
            <person name="Burki F."/>
            <person name="Gruber A."/>
            <person name="Irimia M."/>
            <person name="Maruyama S."/>
            <person name="Arias M.C."/>
            <person name="Ball S.G."/>
            <person name="Gile G.H."/>
            <person name="Hirakawa Y."/>
            <person name="Hopkins J.F."/>
            <person name="Kuo A."/>
            <person name="Rensing S.A."/>
            <person name="Schmutz J."/>
            <person name="Symeonidi A."/>
            <person name="Elias M."/>
            <person name="Eveleigh R.J."/>
            <person name="Herman E.K."/>
            <person name="Klute M.J."/>
            <person name="Nakayama T."/>
            <person name="Obornik M."/>
            <person name="Reyes-Prieto A."/>
            <person name="Armbrust E.V."/>
            <person name="Aves S.J."/>
            <person name="Beiko R.G."/>
            <person name="Coutinho P."/>
            <person name="Dacks J.B."/>
            <person name="Durnford D.G."/>
            <person name="Fast N.M."/>
            <person name="Green B.R."/>
            <person name="Grisdale C.J."/>
            <person name="Hempel F."/>
            <person name="Henrissat B."/>
            <person name="Hoppner M.P."/>
            <person name="Ishida K."/>
            <person name="Kim E."/>
            <person name="Koreny L."/>
            <person name="Kroth P.G."/>
            <person name="Liu Y."/>
            <person name="Malik S.B."/>
            <person name="Maier U.G."/>
            <person name="McRose D."/>
            <person name="Mock T."/>
            <person name="Neilson J.A."/>
            <person name="Onodera N.T."/>
            <person name="Poole A.M."/>
            <person name="Pritham E.J."/>
            <person name="Richards T.A."/>
            <person name="Rocap G."/>
            <person name="Roy S.W."/>
            <person name="Sarai C."/>
            <person name="Schaack S."/>
            <person name="Shirato S."/>
            <person name="Slamovits C.H."/>
            <person name="Spencer D.F."/>
            <person name="Suzuki S."/>
            <person name="Worden A.Z."/>
            <person name="Zauner S."/>
            <person name="Barry K."/>
            <person name="Bell C."/>
            <person name="Bharti A.K."/>
            <person name="Crow J.A."/>
            <person name="Grimwood J."/>
            <person name="Kramer R."/>
            <person name="Lindquist E."/>
            <person name="Lucas S."/>
            <person name="Salamov A."/>
            <person name="McFadden G.I."/>
            <person name="Lane C.E."/>
            <person name="Keeling P.J."/>
            <person name="Gray M.W."/>
            <person name="Grigoriev I.V."/>
            <person name="Archibald J.M."/>
        </authorList>
    </citation>
    <scope>NUCLEOTIDE SEQUENCE</scope>
    <source>
        <strain evidence="3 5">CCMP2712</strain>
    </source>
</reference>
<gene>
    <name evidence="3" type="ORF">GUITHDRAFT_104147</name>
</gene>
<feature type="compositionally biased region" description="Polar residues" evidence="1">
    <location>
        <begin position="157"/>
        <end position="169"/>
    </location>
</feature>
<organism evidence="3">
    <name type="scientific">Guillardia theta (strain CCMP2712)</name>
    <name type="common">Cryptophyte</name>
    <dbReference type="NCBI Taxonomy" id="905079"/>
    <lineage>
        <taxon>Eukaryota</taxon>
        <taxon>Cryptophyceae</taxon>
        <taxon>Pyrenomonadales</taxon>
        <taxon>Geminigeraceae</taxon>
        <taxon>Guillardia</taxon>
    </lineage>
</organism>
<dbReference type="EnsemblProtists" id="EKX50338">
    <property type="protein sequence ID" value="EKX50338"/>
    <property type="gene ID" value="GUITHDRAFT_104147"/>
</dbReference>
<dbReference type="AlphaFoldDB" id="L1JQI3"/>
<dbReference type="Proteomes" id="UP000011087">
    <property type="component" value="Unassembled WGS sequence"/>
</dbReference>
<dbReference type="GeneID" id="17306899"/>
<name>L1JQI3_GUITC</name>
<feature type="compositionally biased region" description="Basic and acidic residues" evidence="1">
    <location>
        <begin position="129"/>
        <end position="140"/>
    </location>
</feature>
<dbReference type="PaxDb" id="55529-EKX50338"/>
<reference evidence="5" key="2">
    <citation type="submission" date="2012-11" db="EMBL/GenBank/DDBJ databases">
        <authorList>
            <person name="Kuo A."/>
            <person name="Curtis B.A."/>
            <person name="Tanifuji G."/>
            <person name="Burki F."/>
            <person name="Gruber A."/>
            <person name="Irimia M."/>
            <person name="Maruyama S."/>
            <person name="Arias M.C."/>
            <person name="Ball S.G."/>
            <person name="Gile G.H."/>
            <person name="Hirakawa Y."/>
            <person name="Hopkins J.F."/>
            <person name="Rensing S.A."/>
            <person name="Schmutz J."/>
            <person name="Symeonidi A."/>
            <person name="Elias M."/>
            <person name="Eveleigh R.J."/>
            <person name="Herman E.K."/>
            <person name="Klute M.J."/>
            <person name="Nakayama T."/>
            <person name="Obornik M."/>
            <person name="Reyes-Prieto A."/>
            <person name="Armbrust E.V."/>
            <person name="Aves S.J."/>
            <person name="Beiko R.G."/>
            <person name="Coutinho P."/>
            <person name="Dacks J.B."/>
            <person name="Durnford D.G."/>
            <person name="Fast N.M."/>
            <person name="Green B.R."/>
            <person name="Grisdale C."/>
            <person name="Hempe F."/>
            <person name="Henrissat B."/>
            <person name="Hoppner M.P."/>
            <person name="Ishida K.-I."/>
            <person name="Kim E."/>
            <person name="Koreny L."/>
            <person name="Kroth P.G."/>
            <person name="Liu Y."/>
            <person name="Malik S.-B."/>
            <person name="Maier U.G."/>
            <person name="McRose D."/>
            <person name="Mock T."/>
            <person name="Neilson J.A."/>
            <person name="Onodera N.T."/>
            <person name="Poole A.M."/>
            <person name="Pritham E.J."/>
            <person name="Richards T.A."/>
            <person name="Rocap G."/>
            <person name="Roy S.W."/>
            <person name="Sarai C."/>
            <person name="Schaack S."/>
            <person name="Shirato S."/>
            <person name="Slamovits C.H."/>
            <person name="Spencer D.F."/>
            <person name="Suzuki S."/>
            <person name="Worden A.Z."/>
            <person name="Zauner S."/>
            <person name="Barry K."/>
            <person name="Bell C."/>
            <person name="Bharti A.K."/>
            <person name="Crow J.A."/>
            <person name="Grimwood J."/>
            <person name="Kramer R."/>
            <person name="Lindquist E."/>
            <person name="Lucas S."/>
            <person name="Salamov A."/>
            <person name="McFadden G.I."/>
            <person name="Lane C.E."/>
            <person name="Keeling P.J."/>
            <person name="Gray M.W."/>
            <person name="Grigoriev I.V."/>
            <person name="Archibald J.M."/>
        </authorList>
    </citation>
    <scope>NUCLEOTIDE SEQUENCE</scope>
    <source>
        <strain evidence="5">CCMP2712</strain>
    </source>
</reference>